<dbReference type="GO" id="GO:0008168">
    <property type="term" value="F:methyltransferase activity"/>
    <property type="evidence" value="ECO:0007669"/>
    <property type="project" value="UniProtKB-KW"/>
</dbReference>
<dbReference type="SUPFAM" id="SSF103025">
    <property type="entry name" value="Folate-binding domain"/>
    <property type="match status" value="1"/>
</dbReference>
<dbReference type="InterPro" id="IPR027266">
    <property type="entry name" value="TrmE/GcvT-like"/>
</dbReference>
<dbReference type="Gene3D" id="3.30.1360.120">
    <property type="entry name" value="Probable tRNA modification gtpase trme, domain 1"/>
    <property type="match status" value="1"/>
</dbReference>
<proteinExistence type="predicted"/>
<dbReference type="PIRSF" id="PIRSF006487">
    <property type="entry name" value="GcvT"/>
    <property type="match status" value="1"/>
</dbReference>
<dbReference type="KEGG" id="arev:RVR_396"/>
<dbReference type="EMBL" id="AP018365">
    <property type="protein sequence ID" value="BBA95508.1"/>
    <property type="molecule type" value="Genomic_DNA"/>
</dbReference>
<dbReference type="GO" id="GO:0032259">
    <property type="term" value="P:methylation"/>
    <property type="evidence" value="ECO:0007669"/>
    <property type="project" value="UniProtKB-KW"/>
</dbReference>
<name>A0A7U3UMY7_9ACTN</name>
<evidence type="ECO:0000313" key="4">
    <source>
        <dbReference type="Proteomes" id="UP000595703"/>
    </source>
</evidence>
<reference evidence="3 4" key="3">
    <citation type="journal article" date="2011" name="Nat. Chem. Biol.">
        <title>Reveromycin A biosynthesis uses RevG and RevJ for stereospecific spiroacetal formation.</title>
        <authorList>
            <person name="Takahashi S."/>
            <person name="Toyoda A."/>
            <person name="Sekiyama Y."/>
            <person name="Takagi H."/>
            <person name="Nogawa T."/>
            <person name="Uramoto M."/>
            <person name="Suzuki R."/>
            <person name="Koshino H."/>
            <person name="Kumano T."/>
            <person name="Panthee S."/>
            <person name="Dairi T."/>
            <person name="Ishikawa J."/>
            <person name="Ikeda H."/>
            <person name="Sakaki Y."/>
            <person name="Osada H."/>
        </authorList>
    </citation>
    <scope>NUCLEOTIDE SEQUENCE [LARGE SCALE GENOMIC DNA]</scope>
    <source>
        <strain evidence="3 4">SN-593</strain>
    </source>
</reference>
<feature type="domain" description="GCVT N-terminal" evidence="2">
    <location>
        <begin position="36"/>
        <end position="252"/>
    </location>
</feature>
<dbReference type="PANTHER" id="PTHR43757">
    <property type="entry name" value="AMINOMETHYLTRANSFERASE"/>
    <property type="match status" value="1"/>
</dbReference>
<dbReference type="Pfam" id="PF01571">
    <property type="entry name" value="GCV_T"/>
    <property type="match status" value="1"/>
</dbReference>
<gene>
    <name evidence="3" type="ORF">RVR_396</name>
</gene>
<evidence type="ECO:0000259" key="2">
    <source>
        <dbReference type="Pfam" id="PF01571"/>
    </source>
</evidence>
<evidence type="ECO:0000313" key="3">
    <source>
        <dbReference type="EMBL" id="BBA95508.1"/>
    </source>
</evidence>
<reference evidence="3 4" key="2">
    <citation type="journal article" date="2011" name="J. Antibiot.">
        <title>Furaquinocins I and J: novel polyketide isoprenoid hybrid compounds from Streptomyces reveromyceticus SN-593.</title>
        <authorList>
            <person name="Panthee S."/>
            <person name="Takahashi S."/>
            <person name="Takagi H."/>
            <person name="Nogawa T."/>
            <person name="Oowada E."/>
            <person name="Uramoto M."/>
            <person name="Osada H."/>
        </authorList>
    </citation>
    <scope>NUCLEOTIDE SEQUENCE [LARGE SCALE GENOMIC DNA]</scope>
    <source>
        <strain evidence="3 4">SN-593</strain>
    </source>
</reference>
<dbReference type="PANTHER" id="PTHR43757:SF2">
    <property type="entry name" value="AMINOMETHYLTRANSFERASE, MITOCHONDRIAL"/>
    <property type="match status" value="1"/>
</dbReference>
<dbReference type="InterPro" id="IPR028896">
    <property type="entry name" value="GcvT/YgfZ/DmdA"/>
</dbReference>
<keyword evidence="4" id="KW-1185">Reference proteome</keyword>
<protein>
    <submittedName>
        <fullName evidence="3">Putative aminomethyltransferase</fullName>
    </submittedName>
</protein>
<reference evidence="3 4" key="1">
    <citation type="journal article" date="2010" name="J. Bacteriol.">
        <title>Biochemical characterization of a novel indole prenyltransferase from Streptomyces sp. SN-593.</title>
        <authorList>
            <person name="Takahashi S."/>
            <person name="Takagi H."/>
            <person name="Toyoda A."/>
            <person name="Uramoto M."/>
            <person name="Nogawa T."/>
            <person name="Ueki M."/>
            <person name="Sakaki Y."/>
            <person name="Osada H."/>
        </authorList>
    </citation>
    <scope>NUCLEOTIDE SEQUENCE [LARGE SCALE GENOMIC DNA]</scope>
    <source>
        <strain evidence="3 4">SN-593</strain>
    </source>
</reference>
<accession>A0A7U3UMY7</accession>
<keyword evidence="3" id="KW-0489">Methyltransferase</keyword>
<reference evidence="3 4" key="4">
    <citation type="journal article" date="2020" name="Sci. Rep.">
        <title>beta-carboline chemical signals induce reveromycin production through a LuxR family regulator in Streptomyces sp. SN-593.</title>
        <authorList>
            <person name="Panthee S."/>
            <person name="Kito N."/>
            <person name="Hayashi T."/>
            <person name="Shimizu T."/>
            <person name="Ishikawa J."/>
            <person name="Hamamoto H."/>
            <person name="Osada H."/>
            <person name="Takahashi S."/>
        </authorList>
    </citation>
    <scope>NUCLEOTIDE SEQUENCE [LARGE SCALE GENOMIC DNA]</scope>
    <source>
        <strain evidence="3 4">SN-593</strain>
    </source>
</reference>
<dbReference type="RefSeq" id="WP_202232028.1">
    <property type="nucleotide sequence ID" value="NZ_AP018365.1"/>
</dbReference>
<keyword evidence="3" id="KW-0808">Transferase</keyword>
<evidence type="ECO:0000256" key="1">
    <source>
        <dbReference type="PIRSR" id="PIRSR006487-1"/>
    </source>
</evidence>
<dbReference type="Proteomes" id="UP000595703">
    <property type="component" value="Chromosome"/>
</dbReference>
<organism evidence="3 4">
    <name type="scientific">Actinacidiphila reveromycinica</name>
    <dbReference type="NCBI Taxonomy" id="659352"/>
    <lineage>
        <taxon>Bacteria</taxon>
        <taxon>Bacillati</taxon>
        <taxon>Actinomycetota</taxon>
        <taxon>Actinomycetes</taxon>
        <taxon>Kitasatosporales</taxon>
        <taxon>Streptomycetaceae</taxon>
        <taxon>Actinacidiphila</taxon>
    </lineage>
</organism>
<dbReference type="AlphaFoldDB" id="A0A7U3UMY7"/>
<feature type="binding site" evidence="1">
    <location>
        <position position="211"/>
    </location>
    <ligand>
        <name>substrate</name>
    </ligand>
</feature>
<dbReference type="InterPro" id="IPR006222">
    <property type="entry name" value="GCVT_N"/>
</dbReference>
<sequence length="444" mass="48879">MPTPSLQDGIDKAGSAVRLRWTDAPQAWTPPVVRPEYSGWQKEQAAWKDGVALMDLSYHMWDTFVTGPDATRMLRELSANDYERFAVNQAKQLVVVNENGYLVGDAILLRRGEQDYVITGRPTVQNWLTYQAQQRGYDVSLTSDPDCSRDPAHIPPFFRYQVQGPYAQQLIESAFGGPLPETRFFHASDVTLAGKTFRALRHGMAGQPGYEFIGDHADHTPVKEALMRAGEEFGLERVGSLAYPTAQAEGGWIPAPIPAIYDDSASQRAYRSWLPLHTPDGMQPLNGSFYSPEISDYYVTPYELGYGRSISFQHDFLGRDALRALKDAGRRHKVTLVMDAGDVAAALGADHGAVNTLAKQRVESDGTLVGTTEYTAFSDPYGTMLSLALVSQDQAAPGTEVTVVWGNHPGGDTAPDADLGLPRIRATVQPCPYNEFARTGYRQD</sequence>